<reference evidence="2" key="1">
    <citation type="submission" date="2017-09" db="EMBL/GenBank/DDBJ databases">
        <title>Depth-based differentiation of microbial function through sediment-hosted aquifers and enrichment of novel symbionts in the deep terrestrial subsurface.</title>
        <authorList>
            <person name="Probst A.J."/>
            <person name="Ladd B."/>
            <person name="Jarett J.K."/>
            <person name="Geller-Mcgrath D.E."/>
            <person name="Sieber C.M.K."/>
            <person name="Emerson J.B."/>
            <person name="Anantharaman K."/>
            <person name="Thomas B.C."/>
            <person name="Malmstrom R."/>
            <person name="Stieglmeier M."/>
            <person name="Klingl A."/>
            <person name="Woyke T."/>
            <person name="Ryan C.M."/>
            <person name="Banfield J.F."/>
        </authorList>
    </citation>
    <scope>NUCLEOTIDE SEQUENCE [LARGE SCALE GENOMIC DNA]</scope>
</reference>
<protein>
    <submittedName>
        <fullName evidence="1">Uncharacterized protein</fullName>
    </submittedName>
</protein>
<gene>
    <name evidence="1" type="ORF">COU08_00090</name>
</gene>
<sequence>PTPPFLFARLLELRGRTGVEFYQHKLLAYKICSIINLWKFTAVKIGAIQPRKAFFARPELRLSLSLSRKREEFFSPIYLLPLQVSVAEFCVLSHQRSMRINY</sequence>
<accession>A0A2M6WJ81</accession>
<feature type="non-terminal residue" evidence="1">
    <location>
        <position position="1"/>
    </location>
</feature>
<dbReference type="Proteomes" id="UP000228635">
    <property type="component" value="Unassembled WGS sequence"/>
</dbReference>
<organism evidence="1 2">
    <name type="scientific">Candidatus Harrisonbacteria bacterium CG10_big_fil_rev_8_21_14_0_10_42_17</name>
    <dbReference type="NCBI Taxonomy" id="1974584"/>
    <lineage>
        <taxon>Bacteria</taxon>
        <taxon>Candidatus Harrisoniibacteriota</taxon>
    </lineage>
</organism>
<comment type="caution">
    <text evidence="1">The sequence shown here is derived from an EMBL/GenBank/DDBJ whole genome shotgun (WGS) entry which is preliminary data.</text>
</comment>
<name>A0A2M6WJ81_9BACT</name>
<dbReference type="AlphaFoldDB" id="A0A2M6WJ81"/>
<evidence type="ECO:0000313" key="1">
    <source>
        <dbReference type="EMBL" id="PIT92868.1"/>
    </source>
</evidence>
<proteinExistence type="predicted"/>
<dbReference type="EMBL" id="PFBA01000002">
    <property type="protein sequence ID" value="PIT92868.1"/>
    <property type="molecule type" value="Genomic_DNA"/>
</dbReference>
<evidence type="ECO:0000313" key="2">
    <source>
        <dbReference type="Proteomes" id="UP000228635"/>
    </source>
</evidence>